<dbReference type="Proteomes" id="UP000008630">
    <property type="component" value="Chromosome"/>
</dbReference>
<dbReference type="Pfam" id="PF13673">
    <property type="entry name" value="Acetyltransf_10"/>
    <property type="match status" value="1"/>
</dbReference>
<dbReference type="InterPro" id="IPR016181">
    <property type="entry name" value="Acyl_CoA_acyltransferase"/>
</dbReference>
<dbReference type="PATRIC" id="fig|693979.3.peg.474"/>
<dbReference type="Gene3D" id="3.40.630.30">
    <property type="match status" value="1"/>
</dbReference>
<evidence type="ECO:0000256" key="3">
    <source>
        <dbReference type="ARBA" id="ARBA00022679"/>
    </source>
</evidence>
<dbReference type="OrthoDB" id="9801191at2"/>
<keyword evidence="4" id="KW-0012">Acyltransferase</keyword>
<keyword evidence="1" id="KW-0678">Repressor</keyword>
<reference key="1">
    <citation type="submission" date="2010-11" db="EMBL/GenBank/DDBJ databases">
        <title>The complete genome of Bacteroides helcogenes P 36-108.</title>
        <authorList>
            <consortium name="US DOE Joint Genome Institute (JGI-PGF)"/>
            <person name="Lucas S."/>
            <person name="Copeland A."/>
            <person name="Lapidus A."/>
            <person name="Bruce D."/>
            <person name="Goodwin L."/>
            <person name="Pitluck S."/>
            <person name="Kyrpides N."/>
            <person name="Mavromatis K."/>
            <person name="Ivanova N."/>
            <person name="Zeytun A."/>
            <person name="Brettin T."/>
            <person name="Detter J.C."/>
            <person name="Tapia R."/>
            <person name="Han C."/>
            <person name="Land M."/>
            <person name="Hauser L."/>
            <person name="Markowitz V."/>
            <person name="Cheng J.-F."/>
            <person name="Hugenholtz P."/>
            <person name="Woyke T."/>
            <person name="Wu D."/>
            <person name="Gronow S."/>
            <person name="Wellnitz S."/>
            <person name="Brambilla E."/>
            <person name="Klenk H.-P."/>
            <person name="Eisen J.A."/>
        </authorList>
    </citation>
    <scope>NUCLEOTIDE SEQUENCE</scope>
    <source>
        <strain>P 36-108</strain>
    </source>
</reference>
<evidence type="ECO:0000256" key="5">
    <source>
        <dbReference type="ARBA" id="ARBA00049880"/>
    </source>
</evidence>
<reference evidence="7 8" key="2">
    <citation type="journal article" date="2011" name="Stand. Genomic Sci.">
        <title>Complete genome sequence of Bacteroides helcogenes type strain (P 36-108).</title>
        <authorList>
            <person name="Pati A."/>
            <person name="Gronow S."/>
            <person name="Zeytun A."/>
            <person name="Lapidus A."/>
            <person name="Nolan M."/>
            <person name="Hammon N."/>
            <person name="Deshpande S."/>
            <person name="Cheng J.F."/>
            <person name="Tapia R."/>
            <person name="Han C."/>
            <person name="Goodwin L."/>
            <person name="Pitluck S."/>
            <person name="Liolios K."/>
            <person name="Pagani I."/>
            <person name="Ivanova N."/>
            <person name="Mavromatis K."/>
            <person name="Chen A."/>
            <person name="Palaniappan K."/>
            <person name="Land M."/>
            <person name="Hauser L."/>
            <person name="Chang Y.J."/>
            <person name="Jeffries C.D."/>
            <person name="Detter J.C."/>
            <person name="Brambilla E."/>
            <person name="Rohde M."/>
            <person name="Goker M."/>
            <person name="Woyke T."/>
            <person name="Bristow J."/>
            <person name="Eisen J.A."/>
            <person name="Markowitz V."/>
            <person name="Hugenholtz P."/>
            <person name="Kyrpides N.C."/>
            <person name="Klenk H.P."/>
            <person name="Lucas S."/>
        </authorList>
    </citation>
    <scope>NUCLEOTIDE SEQUENCE [LARGE SCALE GENOMIC DNA]</scope>
    <source>
        <strain evidence="8">ATCC 35417 / DSM 20613 / JCM 6297 / CCUG 15421 / P 36-108</strain>
    </source>
</reference>
<evidence type="ECO:0000313" key="8">
    <source>
        <dbReference type="Proteomes" id="UP000008630"/>
    </source>
</evidence>
<keyword evidence="3" id="KW-0808">Transferase</keyword>
<feature type="domain" description="N-acetyltransferase" evidence="6">
    <location>
        <begin position="103"/>
        <end position="162"/>
    </location>
</feature>
<evidence type="ECO:0000259" key="6">
    <source>
        <dbReference type="Pfam" id="PF13673"/>
    </source>
</evidence>
<evidence type="ECO:0000313" key="7">
    <source>
        <dbReference type="EMBL" id="ADV42468.1"/>
    </source>
</evidence>
<dbReference type="PANTHER" id="PTHR36449">
    <property type="entry name" value="ACETYLTRANSFERASE-RELATED"/>
    <property type="match status" value="1"/>
</dbReference>
<dbReference type="PANTHER" id="PTHR36449:SF1">
    <property type="entry name" value="ACETYLTRANSFERASE"/>
    <property type="match status" value="1"/>
</dbReference>
<accession>E6SVF8</accession>
<dbReference type="GO" id="GO:0016747">
    <property type="term" value="F:acyltransferase activity, transferring groups other than amino-acyl groups"/>
    <property type="evidence" value="ECO:0007669"/>
    <property type="project" value="InterPro"/>
</dbReference>
<comment type="catalytic activity">
    <reaction evidence="5">
        <text>glycyl-tRNA(Gly) + acetyl-CoA = N-acetylglycyl-tRNA(Gly) + CoA + H(+)</text>
        <dbReference type="Rhea" id="RHEA:81867"/>
        <dbReference type="Rhea" id="RHEA-COMP:9683"/>
        <dbReference type="Rhea" id="RHEA-COMP:19766"/>
        <dbReference type="ChEBI" id="CHEBI:15378"/>
        <dbReference type="ChEBI" id="CHEBI:57287"/>
        <dbReference type="ChEBI" id="CHEBI:57288"/>
        <dbReference type="ChEBI" id="CHEBI:78522"/>
        <dbReference type="ChEBI" id="CHEBI:232036"/>
    </reaction>
</comment>
<name>E6SVF8_BACT6</name>
<dbReference type="EMBL" id="CP002352">
    <property type="protein sequence ID" value="ADV42468.1"/>
    <property type="molecule type" value="Genomic_DNA"/>
</dbReference>
<organism evidence="7 8">
    <name type="scientific">Bacteroides helcogenes (strain ATCC 35417 / DSM 20613 / JCM 6297 / CCUG 15421 / P 36-108)</name>
    <dbReference type="NCBI Taxonomy" id="693979"/>
    <lineage>
        <taxon>Bacteria</taxon>
        <taxon>Pseudomonadati</taxon>
        <taxon>Bacteroidota</taxon>
        <taxon>Bacteroidia</taxon>
        <taxon>Bacteroidales</taxon>
        <taxon>Bacteroidaceae</taxon>
        <taxon>Bacteroides</taxon>
    </lineage>
</organism>
<evidence type="ECO:0000256" key="1">
    <source>
        <dbReference type="ARBA" id="ARBA00022491"/>
    </source>
</evidence>
<dbReference type="KEGG" id="bhl:Bache_0442"/>
<dbReference type="eggNOG" id="COG0454">
    <property type="taxonomic scope" value="Bacteria"/>
</dbReference>
<protein>
    <submittedName>
        <fullName evidence="7">GCN5-related N-acetyltransferase</fullName>
    </submittedName>
</protein>
<keyword evidence="8" id="KW-1185">Reference proteome</keyword>
<dbReference type="SUPFAM" id="SSF55729">
    <property type="entry name" value="Acyl-CoA N-acyltransferases (Nat)"/>
    <property type="match status" value="1"/>
</dbReference>
<dbReference type="RefSeq" id="WP_013546084.1">
    <property type="nucleotide sequence ID" value="NC_014933.1"/>
</dbReference>
<proteinExistence type="predicted"/>
<sequence>MTNEYIQSTFQIRKLESDERIESFDCGDADLNDFILNESLFYREALLAVSYVFEDKTTGEVAAYFSLANDRVSLSDFTDKTEFNRFRRKRFPNEKRMKSYPASKLCRLGVNHTYQGKALGAFLIDFIKAFFIFDNKTGCRFVTVDAYRSAMPFYEKNGFLPLLEEDDGEMTRLLYFDLADNKNSMQD</sequence>
<dbReference type="AlphaFoldDB" id="E6SVF8"/>
<dbReference type="STRING" id="693979.Bache_0442"/>
<keyword evidence="2" id="KW-1277">Toxin-antitoxin system</keyword>
<gene>
    <name evidence="7" type="ordered locus">Bache_0442</name>
</gene>
<evidence type="ECO:0000256" key="2">
    <source>
        <dbReference type="ARBA" id="ARBA00022649"/>
    </source>
</evidence>
<evidence type="ECO:0000256" key="4">
    <source>
        <dbReference type="ARBA" id="ARBA00023315"/>
    </source>
</evidence>
<dbReference type="HOGENOM" id="CLU_101288_2_0_10"/>
<dbReference type="InterPro" id="IPR000182">
    <property type="entry name" value="GNAT_dom"/>
</dbReference>